<dbReference type="Ensembl" id="ENSCCRT00010104267.1">
    <property type="protein sequence ID" value="ENSCCRP00010093960.1"/>
    <property type="gene ID" value="ENSCCRG00010041138.1"/>
</dbReference>
<feature type="domain" description="Immunoglobulin" evidence="7">
    <location>
        <begin position="5"/>
        <end position="103"/>
    </location>
</feature>
<dbReference type="AlphaFoldDB" id="A0A8C1NKN1"/>
<dbReference type="InterPro" id="IPR036179">
    <property type="entry name" value="Ig-like_dom_sf"/>
</dbReference>
<dbReference type="InterPro" id="IPR024303">
    <property type="entry name" value="NK_rcpt_2B4_Ig_dom"/>
</dbReference>
<dbReference type="InterPro" id="IPR015631">
    <property type="entry name" value="CD2/SLAM_rcpt"/>
</dbReference>
<dbReference type="PANTHER" id="PTHR12080:SF48">
    <property type="entry name" value="IMMUNOGLOBULIN SUBTYPE DOMAIN-CONTAINING PROTEIN"/>
    <property type="match status" value="1"/>
</dbReference>
<dbReference type="Gene3D" id="2.60.40.10">
    <property type="entry name" value="Immunoglobulins"/>
    <property type="match status" value="2"/>
</dbReference>
<feature type="domain" description="Immunoglobulin" evidence="7">
    <location>
        <begin position="106"/>
        <end position="207"/>
    </location>
</feature>
<evidence type="ECO:0000256" key="3">
    <source>
        <dbReference type="ARBA" id="ARBA00023136"/>
    </source>
</evidence>
<accession>A0A8C1NKN1</accession>
<comment type="subcellular location">
    <subcellularLocation>
        <location evidence="1">Membrane</location>
    </subcellularLocation>
</comment>
<organism evidence="8 9">
    <name type="scientific">Cyprinus carpio</name>
    <name type="common">Common carp</name>
    <dbReference type="NCBI Taxonomy" id="7962"/>
    <lineage>
        <taxon>Eukaryota</taxon>
        <taxon>Metazoa</taxon>
        <taxon>Chordata</taxon>
        <taxon>Craniata</taxon>
        <taxon>Vertebrata</taxon>
        <taxon>Euteleostomi</taxon>
        <taxon>Actinopterygii</taxon>
        <taxon>Neopterygii</taxon>
        <taxon>Teleostei</taxon>
        <taxon>Ostariophysi</taxon>
        <taxon>Cypriniformes</taxon>
        <taxon>Cyprinidae</taxon>
        <taxon>Cyprininae</taxon>
        <taxon>Cyprinus</taxon>
    </lineage>
</organism>
<reference evidence="8" key="1">
    <citation type="submission" date="2025-08" db="UniProtKB">
        <authorList>
            <consortium name="Ensembl"/>
        </authorList>
    </citation>
    <scope>IDENTIFICATION</scope>
</reference>
<reference evidence="8" key="2">
    <citation type="submission" date="2025-09" db="UniProtKB">
        <authorList>
            <consortium name="Ensembl"/>
        </authorList>
    </citation>
    <scope>IDENTIFICATION</scope>
</reference>
<feature type="transmembrane region" description="Helical" evidence="6">
    <location>
        <begin position="297"/>
        <end position="317"/>
    </location>
</feature>
<dbReference type="GO" id="GO:0016020">
    <property type="term" value="C:membrane"/>
    <property type="evidence" value="ECO:0007669"/>
    <property type="project" value="UniProtKB-SubCell"/>
</dbReference>
<protein>
    <submittedName>
        <fullName evidence="8">Si:ch211-132g1.3</fullName>
    </submittedName>
</protein>
<keyword evidence="3 6" id="KW-0472">Membrane</keyword>
<keyword evidence="6" id="KW-0812">Transmembrane</keyword>
<keyword evidence="9" id="KW-1185">Reference proteome</keyword>
<evidence type="ECO:0000256" key="2">
    <source>
        <dbReference type="ARBA" id="ARBA00022729"/>
    </source>
</evidence>
<dbReference type="Proteomes" id="UP000694427">
    <property type="component" value="Unplaced"/>
</dbReference>
<dbReference type="SMART" id="SM00409">
    <property type="entry name" value="IG"/>
    <property type="match status" value="2"/>
</dbReference>
<evidence type="ECO:0000256" key="4">
    <source>
        <dbReference type="ARBA" id="ARBA00023180"/>
    </source>
</evidence>
<evidence type="ECO:0000256" key="5">
    <source>
        <dbReference type="SAM" id="MobiDB-lite"/>
    </source>
</evidence>
<evidence type="ECO:0000313" key="8">
    <source>
        <dbReference type="Ensembl" id="ENSCCRP00010093960.1"/>
    </source>
</evidence>
<evidence type="ECO:0000256" key="1">
    <source>
        <dbReference type="ARBA" id="ARBA00004370"/>
    </source>
</evidence>
<dbReference type="InterPro" id="IPR003599">
    <property type="entry name" value="Ig_sub"/>
</dbReference>
<dbReference type="SUPFAM" id="SSF48726">
    <property type="entry name" value="Immunoglobulin"/>
    <property type="match status" value="2"/>
</dbReference>
<sequence>MGEEVENVFGEVGATVSFRPARIDPSVSSIIWKHRNSGPVVKAIKWDVDDGVFIPNQRFKDITTLDEKTGKITITNLTVEHSGLYTIDINSKEQEQRFNLEVLGEVRNEFGEVGGEVSFGSTSLNPSVSSIIWKHRSSTGPVVKAIEWDPAEDPDVSIPNPRFKDITTLNEKTGEITITNLTVEHSGFYTIDINSKEQEQRFSLTVMAPVPKPVIKIEKIEMNPNAVNLKCEYNETIIWKNSAGETLKGSPHTPKGELITAEKKGNPDVFYTCTLKNAVSESTSDPVYERDLFEESVPWWIALIVIPVLILAFVLLYKFWTKFHRKQYNLASEGNKMKEDAVSPDQKNVYKNGISDATQR</sequence>
<proteinExistence type="predicted"/>
<keyword evidence="4" id="KW-0325">Glycoprotein</keyword>
<evidence type="ECO:0000313" key="9">
    <source>
        <dbReference type="Proteomes" id="UP000694427"/>
    </source>
</evidence>
<keyword evidence="6" id="KW-1133">Transmembrane helix</keyword>
<keyword evidence="2" id="KW-0732">Signal</keyword>
<dbReference type="InterPro" id="IPR013783">
    <property type="entry name" value="Ig-like_fold"/>
</dbReference>
<dbReference type="PANTHER" id="PTHR12080">
    <property type="entry name" value="SIGNALING LYMPHOCYTIC ACTIVATION MOLECULE"/>
    <property type="match status" value="1"/>
</dbReference>
<feature type="region of interest" description="Disordered" evidence="5">
    <location>
        <begin position="335"/>
        <end position="360"/>
    </location>
</feature>
<evidence type="ECO:0000259" key="7">
    <source>
        <dbReference type="SMART" id="SM00409"/>
    </source>
</evidence>
<evidence type="ECO:0000256" key="6">
    <source>
        <dbReference type="SAM" id="Phobius"/>
    </source>
</evidence>
<name>A0A8C1NKN1_CYPCA</name>
<gene>
    <name evidence="8" type="primary">LOC109096892</name>
</gene>
<dbReference type="Pfam" id="PF11465">
    <property type="entry name" value="Receptor_2B4"/>
    <property type="match status" value="1"/>
</dbReference>